<keyword evidence="1" id="KW-0732">Signal</keyword>
<name>A0A024ELE0_9PSED</name>
<gene>
    <name evidence="2" type="ORF">OU5_P0447</name>
</gene>
<reference evidence="2 3" key="1">
    <citation type="journal article" date="2012" name="J. Bacteriol.">
        <title>Genome sequence of cold-adapted Pseudomonas mandelii strain JR-1.</title>
        <authorList>
            <person name="Jang S.H."/>
            <person name="Kim J."/>
            <person name="Kim J."/>
            <person name="Hong S."/>
            <person name="Lee C."/>
        </authorList>
    </citation>
    <scope>NUCLEOTIDE SEQUENCE [LARGE SCALE GENOMIC DNA]</scope>
    <source>
        <strain evidence="2 3">JR-1</strain>
        <plasmid evidence="3">Plasmid</plasmid>
    </source>
</reference>
<dbReference type="RefSeq" id="WP_042933237.1">
    <property type="nucleotide sequence ID" value="NZ_CP005961.1"/>
</dbReference>
<feature type="signal peptide" evidence="1">
    <location>
        <begin position="1"/>
        <end position="23"/>
    </location>
</feature>
<dbReference type="EMBL" id="CP005961">
    <property type="protein sequence ID" value="AHZ73699.1"/>
    <property type="molecule type" value="Genomic_DNA"/>
</dbReference>
<proteinExistence type="predicted"/>
<evidence type="ECO:0000313" key="2">
    <source>
        <dbReference type="EMBL" id="AHZ73699.1"/>
    </source>
</evidence>
<dbReference type="HOGENOM" id="CLU_058410_0_0_6"/>
<organism evidence="2 3">
    <name type="scientific">Pseudomonas mandelii JR-1</name>
    <dbReference type="NCBI Taxonomy" id="1147786"/>
    <lineage>
        <taxon>Bacteria</taxon>
        <taxon>Pseudomonadati</taxon>
        <taxon>Pseudomonadota</taxon>
        <taxon>Gammaproteobacteria</taxon>
        <taxon>Pseudomonadales</taxon>
        <taxon>Pseudomonadaceae</taxon>
        <taxon>Pseudomonas</taxon>
    </lineage>
</organism>
<geneLocation type="plasmid" evidence="3"/>
<evidence type="ECO:0000256" key="1">
    <source>
        <dbReference type="SAM" id="SignalP"/>
    </source>
</evidence>
<keyword evidence="2" id="KW-0614">Plasmid</keyword>
<sequence>MFIRSLGLLVSLFLCFYSQVSVSDQSVTDSLSCPNAELFSGKLFTDVCWACLFPIRIAGVSITPGDAPSGASKKSICMCEDNLGLWKPGIVNSLWEPARLIEVVRKPGCSLALGGVTLPIGDKRLWGTLSDSVGGNTITKEKLSFYNVHYYAFPLLSILEMYMPKRCSPDGYADFDIIQLTEIDPVWTNDELAFFVNPEAAAVANPLAQAACTADAALGVAGQEPLTSLWWCAGTWGEIYPMAGTALPNDFGRTTSLLAARTIATQHRRGLAHLTIGDETICRGSIFPTVPKSQYKMAMFFPRAESKEAHYIGSHPMTWQGGEGRVIPQVGEDALYMLFRWNDCCNTL</sequence>
<dbReference type="Pfam" id="PF06834">
    <property type="entry name" value="TraU"/>
    <property type="match status" value="1"/>
</dbReference>
<protein>
    <submittedName>
        <fullName evidence="2">Putative IncF plasmid conjugative transfer pilus assembly protein TraU</fullName>
    </submittedName>
</protein>
<dbReference type="KEGG" id="pman:OU5_P0447"/>
<dbReference type="Proteomes" id="UP000026913">
    <property type="component" value="Plasmid unnamed"/>
</dbReference>
<dbReference type="AlphaFoldDB" id="A0A024ELE0"/>
<feature type="chain" id="PRO_5001528516" evidence="1">
    <location>
        <begin position="24"/>
        <end position="348"/>
    </location>
</feature>
<accession>A0A024ELE0</accession>
<evidence type="ECO:0000313" key="3">
    <source>
        <dbReference type="Proteomes" id="UP000026913"/>
    </source>
</evidence>
<dbReference type="InterPro" id="IPR009649">
    <property type="entry name" value="TraU"/>
</dbReference>